<evidence type="ECO:0000313" key="2">
    <source>
        <dbReference type="EMBL" id="RFC63732.1"/>
    </source>
</evidence>
<name>A0A371X3D7_9HYPH</name>
<dbReference type="InterPro" id="IPR007739">
    <property type="entry name" value="RgpF"/>
</dbReference>
<gene>
    <name evidence="2" type="ORF">DYI37_12105</name>
</gene>
<comment type="caution">
    <text evidence="2">The sequence shown here is derived from an EMBL/GenBank/DDBJ whole genome shotgun (WGS) entry which is preliminary data.</text>
</comment>
<feature type="region of interest" description="Disordered" evidence="1">
    <location>
        <begin position="16"/>
        <end position="42"/>
    </location>
</feature>
<reference evidence="2 3" key="1">
    <citation type="submission" date="2018-08" db="EMBL/GenBank/DDBJ databases">
        <title>Fulvimarina sp. 85, whole genome shotgun sequence.</title>
        <authorList>
            <person name="Tuo L."/>
        </authorList>
    </citation>
    <scope>NUCLEOTIDE SEQUENCE [LARGE SCALE GENOMIC DNA]</scope>
    <source>
        <strain evidence="2 3">85</strain>
    </source>
</reference>
<protein>
    <submittedName>
        <fullName evidence="2">Uncharacterized protein</fullName>
    </submittedName>
</protein>
<dbReference type="AlphaFoldDB" id="A0A371X3D7"/>
<accession>A0A371X3D7</accession>
<sequence>MVFSCLEPGLCDLRRPRGRSGTPRRNRCRASRSLGLPAPARGPDAELCPQPGDLPAPCPCPLALEDAHAALRSRAVCGLRASITSPRANPFPPRAGRYEGFADNAFETAPAMKPVAVFVHIHYVEAWPALRERIERSIQLPFRIVATGAAAGTVAPPDSPHLCGWQTVETANRGRDVLPFIEALRQAGDFDIGLKLHGKRSVHRLDGEAWAEMLTGELLPSPAEVAALVARFEGDERIGLAGAPTSFCTTAFHIGHNEAAIETVARRLDRDPADLMARTPFFCAGTMFWFRRTAFASLASTDLADLFEPEAGQTDGTAAHALERLFPALCEDAGYLALPIDLALSSDPSTSDSDLARATREQLDTDNAFVRRPGMLAAIVLSRLPHLARVYQALPQPVRRVIRWGTARGGTGSGR</sequence>
<feature type="compositionally biased region" description="Basic residues" evidence="1">
    <location>
        <begin position="16"/>
        <end position="30"/>
    </location>
</feature>
<dbReference type="Pfam" id="PF05045">
    <property type="entry name" value="RgpF"/>
    <property type="match status" value="1"/>
</dbReference>
<evidence type="ECO:0000256" key="1">
    <source>
        <dbReference type="SAM" id="MobiDB-lite"/>
    </source>
</evidence>
<proteinExistence type="predicted"/>
<dbReference type="EMBL" id="QURL01000004">
    <property type="protein sequence ID" value="RFC63732.1"/>
    <property type="molecule type" value="Genomic_DNA"/>
</dbReference>
<organism evidence="2 3">
    <name type="scientific">Fulvimarina endophytica</name>
    <dbReference type="NCBI Taxonomy" id="2293836"/>
    <lineage>
        <taxon>Bacteria</taxon>
        <taxon>Pseudomonadati</taxon>
        <taxon>Pseudomonadota</taxon>
        <taxon>Alphaproteobacteria</taxon>
        <taxon>Hyphomicrobiales</taxon>
        <taxon>Aurantimonadaceae</taxon>
        <taxon>Fulvimarina</taxon>
    </lineage>
</organism>
<evidence type="ECO:0000313" key="3">
    <source>
        <dbReference type="Proteomes" id="UP000264310"/>
    </source>
</evidence>
<keyword evidence="3" id="KW-1185">Reference proteome</keyword>
<dbReference type="Proteomes" id="UP000264310">
    <property type="component" value="Unassembled WGS sequence"/>
</dbReference>